<dbReference type="Proteomes" id="UP000094819">
    <property type="component" value="Unassembled WGS sequence"/>
</dbReference>
<comment type="caution">
    <text evidence="1">The sequence shown here is derived from an EMBL/GenBank/DDBJ whole genome shotgun (WGS) entry which is preliminary data.</text>
</comment>
<protein>
    <submittedName>
        <fullName evidence="1">Uncharacterized protein</fullName>
    </submittedName>
</protein>
<evidence type="ECO:0000313" key="1">
    <source>
        <dbReference type="EMBL" id="ODO00551.1"/>
    </source>
</evidence>
<organism evidence="1 2">
    <name type="scientific">Cryptococcus wingfieldii CBS 7118</name>
    <dbReference type="NCBI Taxonomy" id="1295528"/>
    <lineage>
        <taxon>Eukaryota</taxon>
        <taxon>Fungi</taxon>
        <taxon>Dikarya</taxon>
        <taxon>Basidiomycota</taxon>
        <taxon>Agaricomycotina</taxon>
        <taxon>Tremellomycetes</taxon>
        <taxon>Tremellales</taxon>
        <taxon>Cryptococcaceae</taxon>
        <taxon>Cryptococcus</taxon>
    </lineage>
</organism>
<keyword evidence="2" id="KW-1185">Reference proteome</keyword>
<dbReference type="OrthoDB" id="10376731at2759"/>
<dbReference type="RefSeq" id="XP_019032743.1">
    <property type="nucleotide sequence ID" value="XM_019175011.1"/>
</dbReference>
<accession>A0A1E3JI39</accession>
<name>A0A1E3JI39_9TREE</name>
<gene>
    <name evidence="1" type="ORF">L198_02870</name>
</gene>
<dbReference type="GeneID" id="30192083"/>
<sequence length="127" mass="14534">MSPSAPTFDLQSLFPLPNDITRLILDAYASSLPTQSSAFLDFICLNRHTYSRYLTWIYHTIERTHDNHLSFFESYGNVFQEFTFASYDEPEGSDTSFFAPSSNLSARQGDRAKKVRKVIAFHHSGKL</sequence>
<dbReference type="AlphaFoldDB" id="A0A1E3JI39"/>
<reference evidence="1 2" key="1">
    <citation type="submission" date="2016-06" db="EMBL/GenBank/DDBJ databases">
        <title>Evolution of pathogenesis and genome organization in the Tremellales.</title>
        <authorList>
            <person name="Cuomo C."/>
            <person name="Litvintseva A."/>
            <person name="Heitman J."/>
            <person name="Chen Y."/>
            <person name="Sun S."/>
            <person name="Springer D."/>
            <person name="Dromer F."/>
            <person name="Young S."/>
            <person name="Zeng Q."/>
            <person name="Chapman S."/>
            <person name="Gujja S."/>
            <person name="Saif S."/>
            <person name="Birren B."/>
        </authorList>
    </citation>
    <scope>NUCLEOTIDE SEQUENCE [LARGE SCALE GENOMIC DNA]</scope>
    <source>
        <strain evidence="1 2">CBS 7118</strain>
    </source>
</reference>
<dbReference type="EMBL" id="AWGH01000007">
    <property type="protein sequence ID" value="ODO00551.1"/>
    <property type="molecule type" value="Genomic_DNA"/>
</dbReference>
<evidence type="ECO:0000313" key="2">
    <source>
        <dbReference type="Proteomes" id="UP000094819"/>
    </source>
</evidence>
<proteinExistence type="predicted"/>